<accession>A0A0A8Y739</accession>
<protein>
    <submittedName>
        <fullName evidence="1">Uncharacterized protein</fullName>
    </submittedName>
</protein>
<reference evidence="1" key="1">
    <citation type="submission" date="2014-09" db="EMBL/GenBank/DDBJ databases">
        <authorList>
            <person name="Magalhaes I.L.F."/>
            <person name="Oliveira U."/>
            <person name="Santos F.R."/>
            <person name="Vidigal T.H.D.A."/>
            <person name="Brescovit A.D."/>
            <person name="Santos A.J."/>
        </authorList>
    </citation>
    <scope>NUCLEOTIDE SEQUENCE</scope>
    <source>
        <tissue evidence="1">Shoot tissue taken approximately 20 cm above the soil surface</tissue>
    </source>
</reference>
<evidence type="ECO:0000313" key="1">
    <source>
        <dbReference type="EMBL" id="JAD21931.1"/>
    </source>
</evidence>
<dbReference type="AlphaFoldDB" id="A0A0A8Y739"/>
<dbReference type="EMBL" id="GBRH01275964">
    <property type="protein sequence ID" value="JAD21931.1"/>
    <property type="molecule type" value="Transcribed_RNA"/>
</dbReference>
<name>A0A0A8Y739_ARUDO</name>
<sequence length="62" mass="6882">MFTIVVQLNGTEGDFFEAKHLNTTVVNEESQKYLRIVASLSQSASFPFPMHAAVGCWFMALA</sequence>
<organism evidence="1">
    <name type="scientific">Arundo donax</name>
    <name type="common">Giant reed</name>
    <name type="synonym">Donax arundinaceus</name>
    <dbReference type="NCBI Taxonomy" id="35708"/>
    <lineage>
        <taxon>Eukaryota</taxon>
        <taxon>Viridiplantae</taxon>
        <taxon>Streptophyta</taxon>
        <taxon>Embryophyta</taxon>
        <taxon>Tracheophyta</taxon>
        <taxon>Spermatophyta</taxon>
        <taxon>Magnoliopsida</taxon>
        <taxon>Liliopsida</taxon>
        <taxon>Poales</taxon>
        <taxon>Poaceae</taxon>
        <taxon>PACMAD clade</taxon>
        <taxon>Arundinoideae</taxon>
        <taxon>Arundineae</taxon>
        <taxon>Arundo</taxon>
    </lineage>
</organism>
<proteinExistence type="predicted"/>
<reference evidence="1" key="2">
    <citation type="journal article" date="2015" name="Data Brief">
        <title>Shoot transcriptome of the giant reed, Arundo donax.</title>
        <authorList>
            <person name="Barrero R.A."/>
            <person name="Guerrero F.D."/>
            <person name="Moolhuijzen P."/>
            <person name="Goolsby J.A."/>
            <person name="Tidwell J."/>
            <person name="Bellgard S.E."/>
            <person name="Bellgard M.I."/>
        </authorList>
    </citation>
    <scope>NUCLEOTIDE SEQUENCE</scope>
    <source>
        <tissue evidence="1">Shoot tissue taken approximately 20 cm above the soil surface</tissue>
    </source>
</reference>